<dbReference type="RefSeq" id="WP_013807340.1">
    <property type="nucleotide sequence ID" value="NC_015564.1"/>
</dbReference>
<evidence type="ECO:0000256" key="1">
    <source>
        <dbReference type="SAM" id="Phobius"/>
    </source>
</evidence>
<organism evidence="3 4">
    <name type="scientific">Hoyosella subflava (strain DSM 45089 / JCM 17490 / NBRC 109087 / DQS3-9A1)</name>
    <name type="common">Amycolicicoccus subflavus</name>
    <dbReference type="NCBI Taxonomy" id="443218"/>
    <lineage>
        <taxon>Bacteria</taxon>
        <taxon>Bacillati</taxon>
        <taxon>Actinomycetota</taxon>
        <taxon>Actinomycetes</taxon>
        <taxon>Mycobacteriales</taxon>
        <taxon>Hoyosellaceae</taxon>
        <taxon>Hoyosella</taxon>
    </lineage>
</organism>
<evidence type="ECO:0000313" key="3">
    <source>
        <dbReference type="EMBL" id="AEF40991.1"/>
    </source>
</evidence>
<dbReference type="AlphaFoldDB" id="F6EFR2"/>
<dbReference type="Proteomes" id="UP000009235">
    <property type="component" value="Chromosome"/>
</dbReference>
<feature type="transmembrane region" description="Helical" evidence="1">
    <location>
        <begin position="323"/>
        <end position="350"/>
    </location>
</feature>
<feature type="transmembrane region" description="Helical" evidence="1">
    <location>
        <begin position="356"/>
        <end position="375"/>
    </location>
</feature>
<evidence type="ECO:0000259" key="2">
    <source>
        <dbReference type="Pfam" id="PF20990"/>
    </source>
</evidence>
<feature type="transmembrane region" description="Helical" evidence="1">
    <location>
        <begin position="6"/>
        <end position="29"/>
    </location>
</feature>
<reference evidence="3 4" key="1">
    <citation type="journal article" date="2011" name="J. Bacteriol.">
        <title>Complete genome sequence of Amycolicicoccus subflavus DQS3-9A1T, an actinomycete isolated from crude oil-polluted soil.</title>
        <authorList>
            <person name="Cai M."/>
            <person name="Chen W.M."/>
            <person name="Nie Y."/>
            <person name="Chi C.Q."/>
            <person name="Wang Y.N."/>
            <person name="Tang Y.Q."/>
            <person name="Li G.Y."/>
            <person name="Wu X.L."/>
        </authorList>
    </citation>
    <scope>NUCLEOTIDE SEQUENCE [LARGE SCALE GENOMIC DNA]</scope>
    <source>
        <strain evidence="4">DSM 45089 / DQS3-9A1</strain>
    </source>
</reference>
<name>F6EFR2_HOYSD</name>
<protein>
    <recommendedName>
        <fullName evidence="2">Predicted membrane protein YciQ-like C-terminal domain-containing protein</fullName>
    </recommendedName>
</protein>
<evidence type="ECO:0000313" key="4">
    <source>
        <dbReference type="Proteomes" id="UP000009235"/>
    </source>
</evidence>
<dbReference type="Pfam" id="PF20990">
    <property type="entry name" value="DUF2207_C"/>
    <property type="match status" value="1"/>
</dbReference>
<keyword evidence="4" id="KW-1185">Reference proteome</keyword>
<dbReference type="InterPro" id="IPR048389">
    <property type="entry name" value="YciQ-like_C"/>
</dbReference>
<dbReference type="HOGENOM" id="CLU_030943_0_0_11"/>
<feature type="transmembrane region" description="Helical" evidence="1">
    <location>
        <begin position="199"/>
        <end position="217"/>
    </location>
</feature>
<feature type="domain" description="Predicted membrane protein YciQ-like C-terminal" evidence="2">
    <location>
        <begin position="47"/>
        <end position="275"/>
    </location>
</feature>
<proteinExistence type="predicted"/>
<dbReference type="KEGG" id="asd:AS9A_2544"/>
<dbReference type="EMBL" id="CP002786">
    <property type="protein sequence ID" value="AEF40991.1"/>
    <property type="molecule type" value="Genomic_DNA"/>
</dbReference>
<dbReference type="OrthoDB" id="5241092at2"/>
<accession>F6EFR2</accession>
<dbReference type="STRING" id="443218.AS9A_2544"/>
<dbReference type="eggNOG" id="COG4907">
    <property type="taxonomic scope" value="Bacteria"/>
</dbReference>
<keyword evidence="1" id="KW-1133">Transmembrane helix</keyword>
<keyword evidence="1" id="KW-0812">Transmembrane</keyword>
<sequence>MDTINVALVVGAVIVGFALWAGLVTALAVSTRSAPIRPGAATYDLSGEPPALVAFLTARFRAGETAAPATVLDLAARGVLSLEHIGPELSLIRLRRQSSRDGLNRYERLVYDRIVSLATADGVVATGALAEGSRQLNSWRKKFDNAVRDASRDAGLSEARWHRSHHVILAAAAVLPAFTSGIAWAVLMPVTEGEETDPIGGFIASAAIVYAVLMLIAERLNSERGTPEGARAAGHWLGVRAQYKTLSFQDKPAASVTIWGRELAYAAALGLADRAVVSLPIAVPADCGQAWSDFGGLWHLVQVRYRGDGPHGRVIWGRSPRDAAGVALLTAVITMPVVVIATALLSAFAGLPGDPVSLGLLLSALIAVAGLALAASDSASQSTINGQVVRLRRRAVKRSGDSVTYRYWVAIDDGTSRRVNALGIDEPAWSSLTEGDVVEARAGHRLGWVYGIRVVQSSRFRDGTLA</sequence>
<feature type="transmembrane region" description="Helical" evidence="1">
    <location>
        <begin position="167"/>
        <end position="187"/>
    </location>
</feature>
<keyword evidence="1" id="KW-0472">Membrane</keyword>
<gene>
    <name evidence="3" type="ordered locus">AS9A_2544</name>
</gene>